<feature type="signal peptide" evidence="1">
    <location>
        <begin position="1"/>
        <end position="22"/>
    </location>
</feature>
<accession>A0A286DCL7</accession>
<dbReference type="RefSeq" id="WP_097123114.1">
    <property type="nucleotide sequence ID" value="NZ_OCND01000009.1"/>
</dbReference>
<dbReference type="EMBL" id="OCND01000009">
    <property type="protein sequence ID" value="SOD56391.1"/>
    <property type="molecule type" value="Genomic_DNA"/>
</dbReference>
<evidence type="ECO:0000313" key="2">
    <source>
        <dbReference type="EMBL" id="SOD56391.1"/>
    </source>
</evidence>
<evidence type="ECO:0000256" key="1">
    <source>
        <dbReference type="SAM" id="SignalP"/>
    </source>
</evidence>
<gene>
    <name evidence="2" type="ORF">SAMN06296416_109110</name>
</gene>
<keyword evidence="1" id="KW-0732">Signal</keyword>
<keyword evidence="3" id="KW-1185">Reference proteome</keyword>
<name>A0A286DCL7_9GAMM</name>
<feature type="chain" id="PRO_5012628752" evidence="1">
    <location>
        <begin position="23"/>
        <end position="162"/>
    </location>
</feature>
<protein>
    <submittedName>
        <fullName evidence="2">Uncharacterized protein</fullName>
    </submittedName>
</protein>
<sequence>MRKQSASILLALTLALASAAGAQEVDFAGRYGHDYTANADEPVWEVRSEGEGWSAQSLAEPELHPAYRLTLQGRERFWRKMHWPEGTAAAAECLSWGQPPLSLEDLLDERVPPGPQQDGFGESLLCRLPAQVRRDIDWLSGNEQDWFYYDSVAGVLEVKPLR</sequence>
<proteinExistence type="predicted"/>
<reference evidence="2 3" key="1">
    <citation type="submission" date="2017-09" db="EMBL/GenBank/DDBJ databases">
        <authorList>
            <person name="Ehlers B."/>
            <person name="Leendertz F.H."/>
        </authorList>
    </citation>
    <scope>NUCLEOTIDE SEQUENCE [LARGE SCALE GENOMIC DNA]</scope>
    <source>
        <strain evidence="2 3">CGMCC 1.10978</strain>
    </source>
</reference>
<organism evidence="2 3">
    <name type="scientific">Pseudoxanthomonas wuyuanensis</name>
    <dbReference type="NCBI Taxonomy" id="1073196"/>
    <lineage>
        <taxon>Bacteria</taxon>
        <taxon>Pseudomonadati</taxon>
        <taxon>Pseudomonadota</taxon>
        <taxon>Gammaproteobacteria</taxon>
        <taxon>Lysobacterales</taxon>
        <taxon>Lysobacteraceae</taxon>
        <taxon>Pseudoxanthomonas</taxon>
    </lineage>
</organism>
<dbReference type="OrthoDB" id="8594288at2"/>
<dbReference type="AlphaFoldDB" id="A0A286DCL7"/>
<evidence type="ECO:0000313" key="3">
    <source>
        <dbReference type="Proteomes" id="UP000219374"/>
    </source>
</evidence>
<dbReference type="Proteomes" id="UP000219374">
    <property type="component" value="Unassembled WGS sequence"/>
</dbReference>